<evidence type="ECO:0000313" key="7">
    <source>
        <dbReference type="Proteomes" id="UP000176423"/>
    </source>
</evidence>
<organism evidence="6 7">
    <name type="scientific">Candidatus Nomurabacteria bacterium RIFCSPLOWO2_01_FULL_41_21</name>
    <dbReference type="NCBI Taxonomy" id="1801776"/>
    <lineage>
        <taxon>Bacteria</taxon>
        <taxon>Candidatus Nomuraibacteriota</taxon>
    </lineage>
</organism>
<evidence type="ECO:0000259" key="5">
    <source>
        <dbReference type="Pfam" id="PF13205"/>
    </source>
</evidence>
<dbReference type="STRING" id="1801776.A2914_02355"/>
<dbReference type="InterPro" id="IPR014755">
    <property type="entry name" value="Cu-Rt/internalin_Ig-like"/>
</dbReference>
<evidence type="ECO:0000256" key="1">
    <source>
        <dbReference type="ARBA" id="ARBA00022729"/>
    </source>
</evidence>
<dbReference type="SUPFAM" id="SSF49464">
    <property type="entry name" value="Carboxypeptidase regulatory domain-like"/>
    <property type="match status" value="1"/>
</dbReference>
<dbReference type="Proteomes" id="UP000176423">
    <property type="component" value="Unassembled WGS sequence"/>
</dbReference>
<gene>
    <name evidence="6" type="ORF">A2914_02355</name>
</gene>
<keyword evidence="3" id="KW-0812">Transmembrane</keyword>
<accession>A0A1F6X2U0</accession>
<evidence type="ECO:0000256" key="2">
    <source>
        <dbReference type="SAM" id="MobiDB-lite"/>
    </source>
</evidence>
<name>A0A1F6X2U0_9BACT</name>
<feature type="chain" id="PRO_5009527402" description="SbsA Ig-like domain-containing protein" evidence="4">
    <location>
        <begin position="28"/>
        <end position="781"/>
    </location>
</feature>
<keyword evidence="3" id="KW-1133">Transmembrane helix</keyword>
<feature type="compositionally biased region" description="Low complexity" evidence="2">
    <location>
        <begin position="421"/>
        <end position="433"/>
    </location>
</feature>
<protein>
    <recommendedName>
        <fullName evidence="5">SbsA Ig-like domain-containing protein</fullName>
    </recommendedName>
</protein>
<dbReference type="EMBL" id="MFVA01000016">
    <property type="protein sequence ID" value="OGI88446.1"/>
    <property type="molecule type" value="Genomic_DNA"/>
</dbReference>
<dbReference type="Pfam" id="PF13205">
    <property type="entry name" value="Big_5"/>
    <property type="match status" value="1"/>
</dbReference>
<dbReference type="InterPro" id="IPR008969">
    <property type="entry name" value="CarboxyPept-like_regulatory"/>
</dbReference>
<feature type="signal peptide" evidence="4">
    <location>
        <begin position="1"/>
        <end position="27"/>
    </location>
</feature>
<reference evidence="6 7" key="1">
    <citation type="journal article" date="2016" name="Nat. Commun.">
        <title>Thousands of microbial genomes shed light on interconnected biogeochemical processes in an aquifer system.</title>
        <authorList>
            <person name="Anantharaman K."/>
            <person name="Brown C.T."/>
            <person name="Hug L.A."/>
            <person name="Sharon I."/>
            <person name="Castelle C.J."/>
            <person name="Probst A.J."/>
            <person name="Thomas B.C."/>
            <person name="Singh A."/>
            <person name="Wilkins M.J."/>
            <person name="Karaoz U."/>
            <person name="Brodie E.L."/>
            <person name="Williams K.H."/>
            <person name="Hubbard S.S."/>
            <person name="Banfield J.F."/>
        </authorList>
    </citation>
    <scope>NUCLEOTIDE SEQUENCE [LARGE SCALE GENOMIC DNA]</scope>
</reference>
<dbReference type="Gene3D" id="2.60.40.1120">
    <property type="entry name" value="Carboxypeptidase-like, regulatory domain"/>
    <property type="match status" value="1"/>
</dbReference>
<evidence type="ECO:0000313" key="6">
    <source>
        <dbReference type="EMBL" id="OGI88446.1"/>
    </source>
</evidence>
<dbReference type="InterPro" id="IPR032812">
    <property type="entry name" value="SbsA_Ig"/>
</dbReference>
<feature type="transmembrane region" description="Helical" evidence="3">
    <location>
        <begin position="655"/>
        <end position="688"/>
    </location>
</feature>
<proteinExistence type="predicted"/>
<evidence type="ECO:0000256" key="4">
    <source>
        <dbReference type="SAM" id="SignalP"/>
    </source>
</evidence>
<sequence length="781" mass="86477">MRKKTFYFLIILSVIVLNRFHYHSAFASLGDYTGTSFDTAGSGNAAPAGITSYDDFFWITDLADDEVYKYDANGTYVSVSFDTFAAGASNPTGITGYDDFLWVLDSSDDEVYKYNLSGTYQSFSFDLAASGNAGSFSIDFQNGFFWVWDVGDFFIYKYNPDGTYTGSYVDLSAFAWNNPTGMEYYNGYFWISDDDDAQVYQFDENGTYTGVSFDTAVAGNDDLFGDFTEYQNYFWIVDAFTDAQVYKYEGNLDAVAPTISALSPLDEATEIAVGANLVITFDEDVNVETGNISIFKSDDTLIEAIDVTGLLVTGDGTDTITINPSSDLEQGEAYYIQVDATAFDDLAGNSFAGIADETTWNFSTVSPSVITSSGSSRRSQSITYSPPPSVLPIYTSPPYVPTPYIPSAPLPPPPISPAPSSPVDSSPSNSSSAGVKEEISNPVSEEEIKIILNIEKVAKEVTDFVKSEVGEVTTKTVTITGLAVGVAVTFFSNVSNLADVGSHALELWSFFLYGIGLKRRNRPWGVVYDSVTKQPLDPAYVVLKNLEGKEVASAITDLDGRFGFLVDPGVYSLVVSKTNYHFPSEKLSGKNSDELYSDIYWGDYFEIKEKGEVVARNVPLDKINFDWNEFAKRDQSKMKFYHAKDLFVGKLSNLIFALGFLVSALVLFTVIVPYNIIIFSIYVLLFFLRKARFNKSRKGSVVNANTEVPLSYGILRIYSILSGKEVSYRVLDQIGNYYCLIPNGTYIASIEKKNPDMSYTRVYTSPRFEVKHGILKKRFRV</sequence>
<keyword evidence="3" id="KW-0472">Membrane</keyword>
<feature type="region of interest" description="Disordered" evidence="2">
    <location>
        <begin position="411"/>
        <end position="440"/>
    </location>
</feature>
<feature type="compositionally biased region" description="Pro residues" evidence="2">
    <location>
        <begin position="411"/>
        <end position="420"/>
    </location>
</feature>
<dbReference type="Gene3D" id="2.120.10.30">
    <property type="entry name" value="TolB, C-terminal domain"/>
    <property type="match status" value="1"/>
</dbReference>
<dbReference type="AlphaFoldDB" id="A0A1F6X2U0"/>
<dbReference type="SUPFAM" id="SSF63825">
    <property type="entry name" value="YWTD domain"/>
    <property type="match status" value="1"/>
</dbReference>
<evidence type="ECO:0000256" key="3">
    <source>
        <dbReference type="SAM" id="Phobius"/>
    </source>
</evidence>
<comment type="caution">
    <text evidence="6">The sequence shown here is derived from an EMBL/GenBank/DDBJ whole genome shotgun (WGS) entry which is preliminary data.</text>
</comment>
<feature type="domain" description="SbsA Ig-like" evidence="5">
    <location>
        <begin position="253"/>
        <end position="364"/>
    </location>
</feature>
<dbReference type="Pfam" id="PF13620">
    <property type="entry name" value="CarboxypepD_reg"/>
    <property type="match status" value="1"/>
</dbReference>
<dbReference type="Gene3D" id="2.60.40.1220">
    <property type="match status" value="1"/>
</dbReference>
<keyword evidence="1 4" id="KW-0732">Signal</keyword>
<dbReference type="InterPro" id="IPR011042">
    <property type="entry name" value="6-blade_b-propeller_TolB-like"/>
</dbReference>